<evidence type="ECO:0000313" key="3">
    <source>
        <dbReference type="Proteomes" id="UP000800041"/>
    </source>
</evidence>
<feature type="region of interest" description="Disordered" evidence="1">
    <location>
        <begin position="650"/>
        <end position="814"/>
    </location>
</feature>
<feature type="compositionally biased region" description="Low complexity" evidence="1">
    <location>
        <begin position="651"/>
        <end position="664"/>
    </location>
</feature>
<feature type="compositionally biased region" description="Polar residues" evidence="1">
    <location>
        <begin position="342"/>
        <end position="355"/>
    </location>
</feature>
<organism evidence="2 3">
    <name type="scientific">Aulographum hederae CBS 113979</name>
    <dbReference type="NCBI Taxonomy" id="1176131"/>
    <lineage>
        <taxon>Eukaryota</taxon>
        <taxon>Fungi</taxon>
        <taxon>Dikarya</taxon>
        <taxon>Ascomycota</taxon>
        <taxon>Pezizomycotina</taxon>
        <taxon>Dothideomycetes</taxon>
        <taxon>Pleosporomycetidae</taxon>
        <taxon>Aulographales</taxon>
        <taxon>Aulographaceae</taxon>
    </lineage>
</organism>
<reference evidence="2" key="1">
    <citation type="journal article" date="2020" name="Stud. Mycol.">
        <title>101 Dothideomycetes genomes: a test case for predicting lifestyles and emergence of pathogens.</title>
        <authorList>
            <person name="Haridas S."/>
            <person name="Albert R."/>
            <person name="Binder M."/>
            <person name="Bloem J."/>
            <person name="Labutti K."/>
            <person name="Salamov A."/>
            <person name="Andreopoulos B."/>
            <person name="Baker S."/>
            <person name="Barry K."/>
            <person name="Bills G."/>
            <person name="Bluhm B."/>
            <person name="Cannon C."/>
            <person name="Castanera R."/>
            <person name="Culley D."/>
            <person name="Daum C."/>
            <person name="Ezra D."/>
            <person name="Gonzalez J."/>
            <person name="Henrissat B."/>
            <person name="Kuo A."/>
            <person name="Liang C."/>
            <person name="Lipzen A."/>
            <person name="Lutzoni F."/>
            <person name="Magnuson J."/>
            <person name="Mondo S."/>
            <person name="Nolan M."/>
            <person name="Ohm R."/>
            <person name="Pangilinan J."/>
            <person name="Park H.-J."/>
            <person name="Ramirez L."/>
            <person name="Alfaro M."/>
            <person name="Sun H."/>
            <person name="Tritt A."/>
            <person name="Yoshinaga Y."/>
            <person name="Zwiers L.-H."/>
            <person name="Turgeon B."/>
            <person name="Goodwin S."/>
            <person name="Spatafora J."/>
            <person name="Crous P."/>
            <person name="Grigoriev I."/>
        </authorList>
    </citation>
    <scope>NUCLEOTIDE SEQUENCE</scope>
    <source>
        <strain evidence="2">CBS 113979</strain>
    </source>
</reference>
<feature type="compositionally biased region" description="Polar residues" evidence="1">
    <location>
        <begin position="707"/>
        <end position="722"/>
    </location>
</feature>
<dbReference type="Proteomes" id="UP000800041">
    <property type="component" value="Unassembled WGS sequence"/>
</dbReference>
<dbReference type="AlphaFoldDB" id="A0A6G1H1K3"/>
<feature type="region of interest" description="Disordered" evidence="1">
    <location>
        <begin position="1"/>
        <end position="26"/>
    </location>
</feature>
<proteinExistence type="predicted"/>
<feature type="region of interest" description="Disordered" evidence="1">
    <location>
        <begin position="567"/>
        <end position="634"/>
    </location>
</feature>
<accession>A0A6G1H1K3</accession>
<feature type="compositionally biased region" description="Basic and acidic residues" evidence="1">
    <location>
        <begin position="234"/>
        <end position="257"/>
    </location>
</feature>
<feature type="compositionally biased region" description="Basic and acidic residues" evidence="1">
    <location>
        <begin position="611"/>
        <end position="634"/>
    </location>
</feature>
<feature type="compositionally biased region" description="Basic and acidic residues" evidence="1">
    <location>
        <begin position="744"/>
        <end position="755"/>
    </location>
</feature>
<gene>
    <name evidence="2" type="ORF">K402DRAFT_420729</name>
</gene>
<sequence>MYPSSRHFPRGRRTFPPSGNPCRLNRNMTSRHAVETATQEHAPLRTYYIVDGIHTMVDAEGARNWLRRGHYVYEGASGRSVTVADWHATHPRIVMNTAVLVPSFNADYEMGGAHNARFGEQIREIEDARAVLANPPSDNAAEEETSLQSSPPQDSPPLGSFLHHPIPQDETQHQGDEQDSTEHQAAEPGLTEHQTAQQGSNEQARVQQEAGGEPAEEEHAAEEPAHKLRKKPRMSTELEKAREETRKAAELEEEHHVQASSQPQNERRPLPLPPKPQQQSSTQQLPGPPRRTSNIPDPARGAQHPRRAAFQRRDIQYPNQGQRRDYPDHYGQPRGNEFETIGSRTFGSDRNSNHPNRAGEPARLLDFRPPHLQNQPVQPFRHDARYPNRFVDRHLHRNVHDERRGGFGGLGPHHHVQVAHQLQHARSEPLRYHARRVSDERYHPDPQPPYYAPHETYPYHLPPPAGNYQDERFAYPTAPQYLERQPEYPYYAPPEYPHFADERHQYPLLSERLRTGHTPVFPGPADLNHRASDEYLYHPGFGPFAEAQHYPRGHPASQSDLESVVTNPYAQDPGAASPPSQTPINAGMRREDTARPAEGPPAIVSSSDYPRLPHEQEEREQAQEKEEEEERKAVEEAAQLRILRWRQDVLQHQQPQHQHQQQHPDANNTPSWGNQLVQPPYEDLHGQQHVIRHQRSRSFRFPDPRSNADTFPTNLAAPSSSAFPDRLSRAEEESDDGGTQVPRRPADQTRLDTRNRQLVAEGTDQDMALDVRDRSTGGQQELDYTGARRGRPRVRSSSFAVAAGENGDEEGDEETWAVLRGVGRVVSTASAPARGRGEADASPSRMPRAERAARRRPVLRRGVDDLRGAGRG</sequence>
<keyword evidence="3" id="KW-1185">Reference proteome</keyword>
<dbReference type="EMBL" id="ML977154">
    <property type="protein sequence ID" value="KAF1987103.1"/>
    <property type="molecule type" value="Genomic_DNA"/>
</dbReference>
<feature type="compositionally biased region" description="Basic and acidic residues" evidence="1">
    <location>
        <begin position="217"/>
        <end position="226"/>
    </location>
</feature>
<feature type="region of interest" description="Disordered" evidence="1">
    <location>
        <begin position="827"/>
        <end position="872"/>
    </location>
</feature>
<feature type="compositionally biased region" description="Low complexity" evidence="1">
    <location>
        <begin position="146"/>
        <end position="158"/>
    </location>
</feature>
<feature type="compositionally biased region" description="Polar residues" evidence="1">
    <location>
        <begin position="665"/>
        <end position="677"/>
    </location>
</feature>
<feature type="region of interest" description="Disordered" evidence="1">
    <location>
        <begin position="136"/>
        <end position="369"/>
    </location>
</feature>
<feature type="compositionally biased region" description="Basic and acidic residues" evidence="1">
    <location>
        <begin position="166"/>
        <end position="185"/>
    </location>
</feature>
<protein>
    <submittedName>
        <fullName evidence="2">Uncharacterized protein</fullName>
    </submittedName>
</protein>
<evidence type="ECO:0000313" key="2">
    <source>
        <dbReference type="EMBL" id="KAF1987103.1"/>
    </source>
</evidence>
<feature type="compositionally biased region" description="Polar residues" evidence="1">
    <location>
        <begin position="192"/>
        <end position="206"/>
    </location>
</feature>
<feature type="compositionally biased region" description="Basic and acidic residues" evidence="1">
    <location>
        <begin position="861"/>
        <end position="872"/>
    </location>
</feature>
<name>A0A6G1H1K3_9PEZI</name>
<evidence type="ECO:0000256" key="1">
    <source>
        <dbReference type="SAM" id="MobiDB-lite"/>
    </source>
</evidence>